<reference evidence="1 2" key="1">
    <citation type="submission" date="2020-12" db="EMBL/GenBank/DDBJ databases">
        <title>Concerted genomic and epigenomic changes stabilize Arabidopsis allopolyploids.</title>
        <authorList>
            <person name="Chen Z."/>
        </authorList>
    </citation>
    <scope>NUCLEOTIDE SEQUENCE [LARGE SCALE GENOMIC DNA]</scope>
    <source>
        <strain evidence="1">As9502</strain>
        <tissue evidence="1">Leaf</tissue>
    </source>
</reference>
<gene>
    <name evidence="1" type="ORF">ISN44_As11g031840</name>
</gene>
<dbReference type="EMBL" id="JAEFBJ010000011">
    <property type="protein sequence ID" value="KAG7557193.1"/>
    <property type="molecule type" value="Genomic_DNA"/>
</dbReference>
<name>A0A8T1ZGA6_ARASU</name>
<organism evidence="1 2">
    <name type="scientific">Arabidopsis suecica</name>
    <name type="common">Swedish thale-cress</name>
    <name type="synonym">Cardaminopsis suecica</name>
    <dbReference type="NCBI Taxonomy" id="45249"/>
    <lineage>
        <taxon>Eukaryota</taxon>
        <taxon>Viridiplantae</taxon>
        <taxon>Streptophyta</taxon>
        <taxon>Embryophyta</taxon>
        <taxon>Tracheophyta</taxon>
        <taxon>Spermatophyta</taxon>
        <taxon>Magnoliopsida</taxon>
        <taxon>eudicotyledons</taxon>
        <taxon>Gunneridae</taxon>
        <taxon>Pentapetalae</taxon>
        <taxon>rosids</taxon>
        <taxon>malvids</taxon>
        <taxon>Brassicales</taxon>
        <taxon>Brassicaceae</taxon>
        <taxon>Camelineae</taxon>
        <taxon>Arabidopsis</taxon>
    </lineage>
</organism>
<dbReference type="AlphaFoldDB" id="A0A8T1ZGA6"/>
<protein>
    <submittedName>
        <fullName evidence="1">Uncharacterized protein</fullName>
    </submittedName>
</protein>
<evidence type="ECO:0000313" key="1">
    <source>
        <dbReference type="EMBL" id="KAG7557193.1"/>
    </source>
</evidence>
<evidence type="ECO:0000313" key="2">
    <source>
        <dbReference type="Proteomes" id="UP000694251"/>
    </source>
</evidence>
<keyword evidence="2" id="KW-1185">Reference proteome</keyword>
<dbReference type="Proteomes" id="UP000694251">
    <property type="component" value="Chromosome 11"/>
</dbReference>
<comment type="caution">
    <text evidence="1">The sequence shown here is derived from an EMBL/GenBank/DDBJ whole genome shotgun (WGS) entry which is preliminary data.</text>
</comment>
<proteinExistence type="predicted"/>
<sequence>MRRFSLGILRFHHDSENSILGIAIPNRFRAIPSDSAPVSDSEAGIDSTLSIPCNVGTEYQSGSILGQFMLSLYCWFCCHYICIFNRRDLNMWKNLLKETLQMLISSHSCSQYRI</sequence>
<accession>A0A8T1ZGA6</accession>